<feature type="chain" id="PRO_5046257483" description="Tetratricopeptide repeat protein" evidence="2">
    <location>
        <begin position="28"/>
        <end position="654"/>
    </location>
</feature>
<dbReference type="Gene3D" id="1.25.40.10">
    <property type="entry name" value="Tetratricopeptide repeat domain"/>
    <property type="match status" value="2"/>
</dbReference>
<evidence type="ECO:0000256" key="1">
    <source>
        <dbReference type="SAM" id="Coils"/>
    </source>
</evidence>
<organism evidence="3 4">
    <name type="scientific">Aliiglaciecola litoralis</name>
    <dbReference type="NCBI Taxonomy" id="582857"/>
    <lineage>
        <taxon>Bacteria</taxon>
        <taxon>Pseudomonadati</taxon>
        <taxon>Pseudomonadota</taxon>
        <taxon>Gammaproteobacteria</taxon>
        <taxon>Alteromonadales</taxon>
        <taxon>Alteromonadaceae</taxon>
        <taxon>Aliiglaciecola</taxon>
    </lineage>
</organism>
<gene>
    <name evidence="3" type="ORF">GCM10009114_14320</name>
</gene>
<dbReference type="InterPro" id="IPR011990">
    <property type="entry name" value="TPR-like_helical_dom_sf"/>
</dbReference>
<keyword evidence="1" id="KW-0175">Coiled coil</keyword>
<comment type="caution">
    <text evidence="3">The sequence shown here is derived from an EMBL/GenBank/DDBJ whole genome shotgun (WGS) entry which is preliminary data.</text>
</comment>
<keyword evidence="4" id="KW-1185">Reference proteome</keyword>
<dbReference type="Proteomes" id="UP001500359">
    <property type="component" value="Unassembled WGS sequence"/>
</dbReference>
<evidence type="ECO:0000256" key="2">
    <source>
        <dbReference type="SAM" id="SignalP"/>
    </source>
</evidence>
<dbReference type="SUPFAM" id="SSF48452">
    <property type="entry name" value="TPR-like"/>
    <property type="match status" value="1"/>
</dbReference>
<name>A0ABN1LG95_9ALTE</name>
<sequence length="654" mass="75202">MLRLFQLRYVVLLPTLFLVFCTSTVLANTATLKKCQVTLVDKAYQEILFYYFQQDFYQALTHFEILQQACPDALKDITNPGVDPRLLKGGISLAYGLDEQAAGIFERLLEQVAEPKTQTQAWLLLGKSLFQKQQYALASQVLGNITLDSANEFLEQSDKDQWIYLQSQLFNWQQDQPDGKAADNSYWLSALSEDSIYRHYVGYNQGLAQLQSGQYQQAVATLEQLGLSKTSFFSELLQGWLSPLNKVDQSELDALRDRANLTIGYAHLQNQQALKAINAFDRVRLGSLDTDSAMLGYGWAAAQREEYQIALSAWQRLQKVPRSNEYVMESFLASAYAFEKAFAPTQAIDNLQRGLNRFATESQLIRTHLLNINDNFFLTLAQQQDWSAEVPAHLSAVMLSKTFRNQMVWLQESQQIQQQLAQWQGRLDTFSLMLDERQQETILRAQKLKENDLLAKLADYKAMRDQLEALLAQAPQSPRILNQEQELDWQQRLQGAQQSHADIIQKRQQLDQKPLNPNYAQRLSRLAGIMIWNAAENFAKRRWQAQKSLNELDKLIAQTTAQQNRLKARLVQQPEYAQQRARIANLQQTLNQQKQQNLKLQRQQLAALNQLFETKLNEQLSQLDSYKLQAQLAIVRLNDRAFRKAQADKQGGRK</sequence>
<evidence type="ECO:0000313" key="3">
    <source>
        <dbReference type="EMBL" id="GAA0855435.1"/>
    </source>
</evidence>
<reference evidence="3 4" key="1">
    <citation type="journal article" date="2019" name="Int. J. Syst. Evol. Microbiol.">
        <title>The Global Catalogue of Microorganisms (GCM) 10K type strain sequencing project: providing services to taxonomists for standard genome sequencing and annotation.</title>
        <authorList>
            <consortium name="The Broad Institute Genomics Platform"/>
            <consortium name="The Broad Institute Genome Sequencing Center for Infectious Disease"/>
            <person name="Wu L."/>
            <person name="Ma J."/>
        </authorList>
    </citation>
    <scope>NUCLEOTIDE SEQUENCE [LARGE SCALE GENOMIC DNA]</scope>
    <source>
        <strain evidence="3 4">JCM 15896</strain>
    </source>
</reference>
<evidence type="ECO:0008006" key="5">
    <source>
        <dbReference type="Google" id="ProtNLM"/>
    </source>
</evidence>
<protein>
    <recommendedName>
        <fullName evidence="5">Tetratricopeptide repeat protein</fullName>
    </recommendedName>
</protein>
<accession>A0ABN1LG95</accession>
<proteinExistence type="predicted"/>
<keyword evidence="2" id="KW-0732">Signal</keyword>
<dbReference type="RefSeq" id="WP_343858129.1">
    <property type="nucleotide sequence ID" value="NZ_BAAAFD010000003.1"/>
</dbReference>
<feature type="coiled-coil region" evidence="1">
    <location>
        <begin position="549"/>
        <end position="611"/>
    </location>
</feature>
<feature type="signal peptide" evidence="2">
    <location>
        <begin position="1"/>
        <end position="27"/>
    </location>
</feature>
<evidence type="ECO:0000313" key="4">
    <source>
        <dbReference type="Proteomes" id="UP001500359"/>
    </source>
</evidence>
<dbReference type="EMBL" id="BAAAFD010000003">
    <property type="protein sequence ID" value="GAA0855435.1"/>
    <property type="molecule type" value="Genomic_DNA"/>
</dbReference>